<reference evidence="5 6" key="2">
    <citation type="submission" date="2018-11" db="EMBL/GenBank/DDBJ databases">
        <authorList>
            <consortium name="Pathogen Informatics"/>
        </authorList>
    </citation>
    <scope>NUCLEOTIDE SEQUENCE [LARGE SCALE GENOMIC DNA]</scope>
</reference>
<dbReference type="PRINTS" id="PR00759">
    <property type="entry name" value="BASICPTASE"/>
</dbReference>
<reference evidence="7" key="1">
    <citation type="submission" date="2017-02" db="UniProtKB">
        <authorList>
            <consortium name="WormBaseParasite"/>
        </authorList>
    </citation>
    <scope>IDENTIFICATION</scope>
</reference>
<keyword evidence="6" id="KW-1185">Reference proteome</keyword>
<evidence type="ECO:0000313" key="6">
    <source>
        <dbReference type="Proteomes" id="UP000267096"/>
    </source>
</evidence>
<dbReference type="InterPro" id="IPR020901">
    <property type="entry name" value="Prtase_inh_Kunz-CS"/>
</dbReference>
<gene>
    <name evidence="5" type="ORF">ASIM_LOCUS4415</name>
</gene>
<dbReference type="PROSITE" id="PS00280">
    <property type="entry name" value="BPTI_KUNITZ_1"/>
    <property type="match status" value="1"/>
</dbReference>
<evidence type="ECO:0000256" key="3">
    <source>
        <dbReference type="ARBA" id="ARBA00023157"/>
    </source>
</evidence>
<evidence type="ECO:0000259" key="4">
    <source>
        <dbReference type="PROSITE" id="PS50279"/>
    </source>
</evidence>
<keyword evidence="3" id="KW-1015">Disulfide bond</keyword>
<sequence length="155" mass="17695">MAVGLCWLPKLFDVNALNCCKNLCVRYGMFLAKSREACNERMDAGRCEGSFESYYYEKASGTCEPFKYSGCGGTSNRFQTKEQCEEVCMKSQSNDVHGQQQQQQQTDQPHASMRYPQNPGIQFSFLYDSFFFFMVTEELSICSLLLTNAYGPLKH</sequence>
<dbReference type="Gene3D" id="4.10.410.10">
    <property type="entry name" value="Pancreatic trypsin inhibitor Kunitz domain"/>
    <property type="match status" value="1"/>
</dbReference>
<keyword evidence="1" id="KW-0646">Protease inhibitor</keyword>
<dbReference type="InterPro" id="IPR002223">
    <property type="entry name" value="Kunitz_BPTI"/>
</dbReference>
<evidence type="ECO:0000313" key="5">
    <source>
        <dbReference type="EMBL" id="VDK23799.1"/>
    </source>
</evidence>
<dbReference type="InterPro" id="IPR036880">
    <property type="entry name" value="Kunitz_BPTI_sf"/>
</dbReference>
<organism evidence="7">
    <name type="scientific">Anisakis simplex</name>
    <name type="common">Herring worm</name>
    <dbReference type="NCBI Taxonomy" id="6269"/>
    <lineage>
        <taxon>Eukaryota</taxon>
        <taxon>Metazoa</taxon>
        <taxon>Ecdysozoa</taxon>
        <taxon>Nematoda</taxon>
        <taxon>Chromadorea</taxon>
        <taxon>Rhabditida</taxon>
        <taxon>Spirurina</taxon>
        <taxon>Ascaridomorpha</taxon>
        <taxon>Ascaridoidea</taxon>
        <taxon>Anisakidae</taxon>
        <taxon>Anisakis</taxon>
        <taxon>Anisakis simplex complex</taxon>
    </lineage>
</organism>
<accession>A0A0M3JAI1</accession>
<dbReference type="AlphaFoldDB" id="A0A0M3JAI1"/>
<evidence type="ECO:0000313" key="7">
    <source>
        <dbReference type="WBParaSite" id="ASIM_0000460101-mRNA-1"/>
    </source>
</evidence>
<keyword evidence="2" id="KW-0722">Serine protease inhibitor</keyword>
<dbReference type="CDD" id="cd00109">
    <property type="entry name" value="Kunitz-type"/>
    <property type="match status" value="1"/>
</dbReference>
<protein>
    <submittedName>
        <fullName evidence="7">BPTI/Kunitz inhibitor domain-containing protein</fullName>
    </submittedName>
</protein>
<dbReference type="PANTHER" id="PTHR10083:SF374">
    <property type="entry name" value="BPTI_KUNITZ INHIBITOR DOMAIN-CONTAINING PROTEIN"/>
    <property type="match status" value="1"/>
</dbReference>
<dbReference type="InterPro" id="IPR050098">
    <property type="entry name" value="TFPI/VKTCI-like"/>
</dbReference>
<feature type="domain" description="BPTI/Kunitz inhibitor" evidence="4">
    <location>
        <begin position="38"/>
        <end position="88"/>
    </location>
</feature>
<dbReference type="WBParaSite" id="ASIM_0000460101-mRNA-1">
    <property type="protein sequence ID" value="ASIM_0000460101-mRNA-1"/>
    <property type="gene ID" value="ASIM_0000460101"/>
</dbReference>
<dbReference type="GO" id="GO:0004867">
    <property type="term" value="F:serine-type endopeptidase inhibitor activity"/>
    <property type="evidence" value="ECO:0007669"/>
    <property type="project" value="UniProtKB-KW"/>
</dbReference>
<dbReference type="PANTHER" id="PTHR10083">
    <property type="entry name" value="KUNITZ-TYPE PROTEASE INHIBITOR-RELATED"/>
    <property type="match status" value="1"/>
</dbReference>
<dbReference type="Pfam" id="PF00014">
    <property type="entry name" value="Kunitz_BPTI"/>
    <property type="match status" value="1"/>
</dbReference>
<dbReference type="Proteomes" id="UP000267096">
    <property type="component" value="Unassembled WGS sequence"/>
</dbReference>
<dbReference type="SUPFAM" id="SSF57362">
    <property type="entry name" value="BPTI-like"/>
    <property type="match status" value="1"/>
</dbReference>
<dbReference type="PROSITE" id="PS50279">
    <property type="entry name" value="BPTI_KUNITZ_2"/>
    <property type="match status" value="1"/>
</dbReference>
<dbReference type="OrthoDB" id="4473401at2759"/>
<proteinExistence type="predicted"/>
<evidence type="ECO:0000256" key="1">
    <source>
        <dbReference type="ARBA" id="ARBA00022690"/>
    </source>
</evidence>
<dbReference type="EMBL" id="UYRR01007661">
    <property type="protein sequence ID" value="VDK23799.1"/>
    <property type="molecule type" value="Genomic_DNA"/>
</dbReference>
<name>A0A0M3JAI1_ANISI</name>
<dbReference type="GO" id="GO:0005615">
    <property type="term" value="C:extracellular space"/>
    <property type="evidence" value="ECO:0007669"/>
    <property type="project" value="TreeGrafter"/>
</dbReference>
<evidence type="ECO:0000256" key="2">
    <source>
        <dbReference type="ARBA" id="ARBA00022900"/>
    </source>
</evidence>
<dbReference type="SMART" id="SM00131">
    <property type="entry name" value="KU"/>
    <property type="match status" value="1"/>
</dbReference>